<evidence type="ECO:0000313" key="2">
    <source>
        <dbReference type="Proteomes" id="UP000663828"/>
    </source>
</evidence>
<evidence type="ECO:0000313" key="1">
    <source>
        <dbReference type="EMBL" id="CAF1677177.1"/>
    </source>
</evidence>
<name>A0A816GT93_ADIRI</name>
<protein>
    <submittedName>
        <fullName evidence="1">Uncharacterized protein</fullName>
    </submittedName>
</protein>
<sequence length="75" mass="7970">GVVTSGTRRQSSRASCLVGTRRIRQTRCWKMVNYYGNGGRRFLGGSGYRGSGVGKSAVFVGNLIGSILQNLSIGS</sequence>
<keyword evidence="2" id="KW-1185">Reference proteome</keyword>
<dbReference type="AlphaFoldDB" id="A0A816GT93"/>
<accession>A0A816GT93</accession>
<dbReference type="Proteomes" id="UP000663828">
    <property type="component" value="Unassembled WGS sequence"/>
</dbReference>
<feature type="non-terminal residue" evidence="1">
    <location>
        <position position="1"/>
    </location>
</feature>
<gene>
    <name evidence="1" type="ORF">XAT740_LOCUS59830</name>
</gene>
<organism evidence="1 2">
    <name type="scientific">Adineta ricciae</name>
    <name type="common">Rotifer</name>
    <dbReference type="NCBI Taxonomy" id="249248"/>
    <lineage>
        <taxon>Eukaryota</taxon>
        <taxon>Metazoa</taxon>
        <taxon>Spiralia</taxon>
        <taxon>Gnathifera</taxon>
        <taxon>Rotifera</taxon>
        <taxon>Eurotatoria</taxon>
        <taxon>Bdelloidea</taxon>
        <taxon>Adinetida</taxon>
        <taxon>Adinetidae</taxon>
        <taxon>Adineta</taxon>
    </lineage>
</organism>
<dbReference type="EMBL" id="CAJNOR010014192">
    <property type="protein sequence ID" value="CAF1677177.1"/>
    <property type="molecule type" value="Genomic_DNA"/>
</dbReference>
<comment type="caution">
    <text evidence="1">The sequence shown here is derived from an EMBL/GenBank/DDBJ whole genome shotgun (WGS) entry which is preliminary data.</text>
</comment>
<proteinExistence type="predicted"/>
<reference evidence="1" key="1">
    <citation type="submission" date="2021-02" db="EMBL/GenBank/DDBJ databases">
        <authorList>
            <person name="Nowell W R."/>
        </authorList>
    </citation>
    <scope>NUCLEOTIDE SEQUENCE</scope>
</reference>